<dbReference type="AlphaFoldDB" id="A0A915JYS1"/>
<evidence type="ECO:0000313" key="1">
    <source>
        <dbReference type="Proteomes" id="UP000887565"/>
    </source>
</evidence>
<accession>A0A915JYS1</accession>
<protein>
    <submittedName>
        <fullName evidence="2">Uncharacterized protein</fullName>
    </submittedName>
</protein>
<name>A0A915JYS1_ROMCU</name>
<dbReference type="Proteomes" id="UP000887565">
    <property type="component" value="Unplaced"/>
</dbReference>
<dbReference type="WBParaSite" id="nRc.2.0.1.t31140-RA">
    <property type="protein sequence ID" value="nRc.2.0.1.t31140-RA"/>
    <property type="gene ID" value="nRc.2.0.1.g31140"/>
</dbReference>
<reference evidence="2" key="1">
    <citation type="submission" date="2022-11" db="UniProtKB">
        <authorList>
            <consortium name="WormBaseParasite"/>
        </authorList>
    </citation>
    <scope>IDENTIFICATION</scope>
</reference>
<sequence>MFYPPTPPIEFILLSRKLPSLRLCKTRFFLLTNFYVRLHIVGPRRRPSMFNDPKRLQPAVTSAMKSNLTDRLIELLNFLVSPMYRLVIRDRLQYETDPMLPPIPQEVDDVWIECVAANQLFRDQTYQEPSLASNPGTYICNPFALRPIIFNEEFHMETSIEQIDIDESDYIANPHSCFHFYSTFLNIIDFQNRFLFPAPVYAYLLRTTASVHTLNAVELLEGPTLGVDVEPADEELLDTPIFDLNIVKLPPSTDTSAFPTPTAPSDLRGTATQITEFLKLKLDEISTLALVLMEESTPIQPAAMHEKTNITTDQMLTVIPKESTVNQSTSMDIVPAEPATTLPLTVPAVDLRIYLATLVTLPRPPIIATVAATSTSAPALDCHGQPIQKPGCYEHSVKRKQHLQEEAEYQKSHKMRTTDEPRTSECRHTVLRILSAAKCPANEQPVTANKAINKKLAKRPINLVCRPV</sequence>
<evidence type="ECO:0000313" key="2">
    <source>
        <dbReference type="WBParaSite" id="nRc.2.0.1.t31140-RA"/>
    </source>
</evidence>
<organism evidence="1 2">
    <name type="scientific">Romanomermis culicivorax</name>
    <name type="common">Nematode worm</name>
    <dbReference type="NCBI Taxonomy" id="13658"/>
    <lineage>
        <taxon>Eukaryota</taxon>
        <taxon>Metazoa</taxon>
        <taxon>Ecdysozoa</taxon>
        <taxon>Nematoda</taxon>
        <taxon>Enoplea</taxon>
        <taxon>Dorylaimia</taxon>
        <taxon>Mermithida</taxon>
        <taxon>Mermithoidea</taxon>
        <taxon>Mermithidae</taxon>
        <taxon>Romanomermis</taxon>
    </lineage>
</organism>
<proteinExistence type="predicted"/>
<keyword evidence="1" id="KW-1185">Reference proteome</keyword>